<protein>
    <submittedName>
        <fullName evidence="1">Uncharacterized protein</fullName>
    </submittedName>
</protein>
<accession>A0A5E7NGA1</accession>
<reference evidence="1 2" key="1">
    <citation type="submission" date="2019-09" db="EMBL/GenBank/DDBJ databases">
        <authorList>
            <person name="Chandra G."/>
            <person name="Truman W A."/>
        </authorList>
    </citation>
    <scope>NUCLEOTIDE SEQUENCE [LARGE SCALE GENOMIC DNA]</scope>
    <source>
        <strain evidence="1">PS870</strain>
    </source>
</reference>
<dbReference type="Proteomes" id="UP000349468">
    <property type="component" value="Unassembled WGS sequence"/>
</dbReference>
<dbReference type="EMBL" id="CABVIK010000015">
    <property type="protein sequence ID" value="VVP34953.1"/>
    <property type="molecule type" value="Genomic_DNA"/>
</dbReference>
<organism evidence="1 2">
    <name type="scientific">Pseudomonas fluorescens</name>
    <dbReference type="NCBI Taxonomy" id="294"/>
    <lineage>
        <taxon>Bacteria</taxon>
        <taxon>Pseudomonadati</taxon>
        <taxon>Pseudomonadota</taxon>
        <taxon>Gammaproteobacteria</taxon>
        <taxon>Pseudomonadales</taxon>
        <taxon>Pseudomonadaceae</taxon>
        <taxon>Pseudomonas</taxon>
    </lineage>
</organism>
<gene>
    <name evidence="1" type="ORF">PS870_04516</name>
</gene>
<name>A0A5E7NGA1_PSEFL</name>
<dbReference type="RefSeq" id="WP_154913015.1">
    <property type="nucleotide sequence ID" value="NZ_CABVIK010000015.1"/>
</dbReference>
<sequence length="104" mass="11352">MIGVPMPNPRDSIIAELNEKMDHFFGAGKKVEEIPPGISADVPMFGATPHSLKLRAARDKDAPRLQELADAGKTVVEAAKEMSMLAKRARLIARENNIKFAEPS</sequence>
<dbReference type="AlphaFoldDB" id="A0A5E7NGA1"/>
<evidence type="ECO:0000313" key="2">
    <source>
        <dbReference type="Proteomes" id="UP000349468"/>
    </source>
</evidence>
<evidence type="ECO:0000313" key="1">
    <source>
        <dbReference type="EMBL" id="VVP34953.1"/>
    </source>
</evidence>
<proteinExistence type="predicted"/>